<evidence type="ECO:0000313" key="2">
    <source>
        <dbReference type="Proteomes" id="UP000305778"/>
    </source>
</evidence>
<protein>
    <submittedName>
        <fullName evidence="1">Uncharacterized protein</fullName>
    </submittedName>
</protein>
<dbReference type="EMBL" id="SUMC01000023">
    <property type="protein sequence ID" value="TKA09256.1"/>
    <property type="molecule type" value="Genomic_DNA"/>
</dbReference>
<evidence type="ECO:0000313" key="1">
    <source>
        <dbReference type="EMBL" id="TKA09256.1"/>
    </source>
</evidence>
<dbReference type="OrthoDB" id="4304577at2"/>
<proteinExistence type="predicted"/>
<dbReference type="Proteomes" id="UP000305778">
    <property type="component" value="Unassembled WGS sequence"/>
</dbReference>
<dbReference type="AlphaFoldDB" id="A0A4U0SI81"/>
<gene>
    <name evidence="1" type="ORF">FCI23_23180</name>
</gene>
<name>A0A4U0SI81_9ACTN</name>
<keyword evidence="2" id="KW-1185">Reference proteome</keyword>
<organism evidence="1 2">
    <name type="scientific">Actinacidiphila oryziradicis</name>
    <dbReference type="NCBI Taxonomy" id="2571141"/>
    <lineage>
        <taxon>Bacteria</taxon>
        <taxon>Bacillati</taxon>
        <taxon>Actinomycetota</taxon>
        <taxon>Actinomycetes</taxon>
        <taxon>Kitasatosporales</taxon>
        <taxon>Streptomycetaceae</taxon>
        <taxon>Actinacidiphila</taxon>
    </lineage>
</organism>
<sequence>MSKQPTAAQRRAVAAADPATGLLRASPAVLEALAGLGLAVRHPRPPHRFYLTPAGRSLRAGLTVAPAPGPAPAVPAAEAGVFAARTGHESAPCAAGHARAHDVLTAWQGLLEQRRLLGHSAELPCPWERAHLVPAAAIALEAAGCRPALADAQGRCTADGFQVSATGQPEAVQVIWATAAVPPQQPPAGLESCRAALESAGWQVSHHCDRHRTGLFLLASPRRA</sequence>
<comment type="caution">
    <text evidence="1">The sequence shown here is derived from an EMBL/GenBank/DDBJ whole genome shotgun (WGS) entry which is preliminary data.</text>
</comment>
<reference evidence="1 2" key="1">
    <citation type="submission" date="2019-04" db="EMBL/GenBank/DDBJ databases">
        <title>Streptomyces oryziradicis sp. nov., a novel actinomycete isolated from rhizosphere soil of rice (Oryza sativa L.).</title>
        <authorList>
            <person name="Li C."/>
        </authorList>
    </citation>
    <scope>NUCLEOTIDE SEQUENCE [LARGE SCALE GENOMIC DNA]</scope>
    <source>
        <strain evidence="1 2">NEAU-C40</strain>
    </source>
</reference>
<dbReference type="RefSeq" id="WP_136725863.1">
    <property type="nucleotide sequence ID" value="NZ_SUMC01000023.1"/>
</dbReference>
<accession>A0A4U0SI81</accession>